<sequence length="113" mass="12129">MYLLTEKARLYCAHQTGKVQLKTSQSLVRIEGDIVVVKADPVGCTITGCTNSAAGNFPCTLTLNVKRGYSDLVSIQGHPVTLRHLVGLTNGTLPGTVEYKVADPGQDWVSEVI</sequence>
<evidence type="ECO:0000313" key="1">
    <source>
        <dbReference type="EMBL" id="HEC06953.1"/>
    </source>
</evidence>
<gene>
    <name evidence="1" type="ORF">ENJ12_08885</name>
</gene>
<comment type="caution">
    <text evidence="1">The sequence shown here is derived from an EMBL/GenBank/DDBJ whole genome shotgun (WGS) entry which is preliminary data.</text>
</comment>
<reference evidence="1" key="1">
    <citation type="journal article" date="2020" name="mSystems">
        <title>Genome- and Community-Level Interaction Insights into Carbon Utilization and Element Cycling Functions of Hydrothermarchaeota in Hydrothermal Sediment.</title>
        <authorList>
            <person name="Zhou Z."/>
            <person name="Liu Y."/>
            <person name="Xu W."/>
            <person name="Pan J."/>
            <person name="Luo Z.H."/>
            <person name="Li M."/>
        </authorList>
    </citation>
    <scope>NUCLEOTIDE SEQUENCE [LARGE SCALE GENOMIC DNA]</scope>
    <source>
        <strain evidence="1">HyVt-458</strain>
    </source>
</reference>
<dbReference type="AlphaFoldDB" id="A0A831RZD1"/>
<proteinExistence type="predicted"/>
<accession>A0A831RZD1</accession>
<dbReference type="EMBL" id="DRLF01000308">
    <property type="protein sequence ID" value="HEC06953.1"/>
    <property type="molecule type" value="Genomic_DNA"/>
</dbReference>
<evidence type="ECO:0008006" key="2">
    <source>
        <dbReference type="Google" id="ProtNLM"/>
    </source>
</evidence>
<protein>
    <recommendedName>
        <fullName evidence="2">DUF4280 domain-containing protein</fullName>
    </recommendedName>
</protein>
<name>A0A831RZD1_9GAMM</name>
<organism evidence="1">
    <name type="scientific">Thiolapillus brandeum</name>
    <dbReference type="NCBI Taxonomy" id="1076588"/>
    <lineage>
        <taxon>Bacteria</taxon>
        <taxon>Pseudomonadati</taxon>
        <taxon>Pseudomonadota</taxon>
        <taxon>Gammaproteobacteria</taxon>
        <taxon>Chromatiales</taxon>
        <taxon>Sedimenticolaceae</taxon>
        <taxon>Thiolapillus</taxon>
    </lineage>
</organism>
<dbReference type="Proteomes" id="UP000886339">
    <property type="component" value="Unassembled WGS sequence"/>
</dbReference>